<evidence type="ECO:0000313" key="2">
    <source>
        <dbReference type="Proteomes" id="UP000029385"/>
    </source>
</evidence>
<dbReference type="Proteomes" id="UP000029385">
    <property type="component" value="Unassembled WGS sequence"/>
</dbReference>
<gene>
    <name evidence="1" type="ORF">N789_03615</name>
</gene>
<sequence length="40" mass="4667">MLIRRMMVYNFFVTFFTRDDLSVSLGIHHGHSCCMNIGCI</sequence>
<proteinExistence type="predicted"/>
<organism evidence="1 2">
    <name type="scientific">Arenimonas oryziterrae DSM 21050 = YC6267</name>
    <dbReference type="NCBI Taxonomy" id="1121015"/>
    <lineage>
        <taxon>Bacteria</taxon>
        <taxon>Pseudomonadati</taxon>
        <taxon>Pseudomonadota</taxon>
        <taxon>Gammaproteobacteria</taxon>
        <taxon>Lysobacterales</taxon>
        <taxon>Lysobacteraceae</taxon>
        <taxon>Arenimonas</taxon>
    </lineage>
</organism>
<dbReference type="EMBL" id="AVCI01000022">
    <property type="protein sequence ID" value="KFN41840.1"/>
    <property type="molecule type" value="Genomic_DNA"/>
</dbReference>
<name>A0A091BBP5_9GAMM</name>
<reference evidence="1 2" key="1">
    <citation type="submission" date="2013-09" db="EMBL/GenBank/DDBJ databases">
        <title>Genome sequencing of Arenimonas oryziterrae.</title>
        <authorList>
            <person name="Chen F."/>
            <person name="Wang G."/>
        </authorList>
    </citation>
    <scope>NUCLEOTIDE SEQUENCE [LARGE SCALE GENOMIC DNA]</scope>
    <source>
        <strain evidence="1 2">YC6267</strain>
    </source>
</reference>
<accession>A0A091BBP5</accession>
<comment type="caution">
    <text evidence="1">The sequence shown here is derived from an EMBL/GenBank/DDBJ whole genome shotgun (WGS) entry which is preliminary data.</text>
</comment>
<protein>
    <submittedName>
        <fullName evidence="1">Uncharacterized protein</fullName>
    </submittedName>
</protein>
<keyword evidence="2" id="KW-1185">Reference proteome</keyword>
<dbReference type="AlphaFoldDB" id="A0A091BBP5"/>
<evidence type="ECO:0000313" key="1">
    <source>
        <dbReference type="EMBL" id="KFN41840.1"/>
    </source>
</evidence>